<feature type="signal peptide" evidence="1">
    <location>
        <begin position="1"/>
        <end position="21"/>
    </location>
</feature>
<protein>
    <submittedName>
        <fullName evidence="3">Glycoside hydrolase</fullName>
    </submittedName>
</protein>
<dbReference type="OrthoDB" id="1004098at2"/>
<keyword evidence="3" id="KW-0378">Hydrolase</keyword>
<feature type="domain" description="Putative carbohydrate metabolism" evidence="2">
    <location>
        <begin position="542"/>
        <end position="754"/>
    </location>
</feature>
<dbReference type="AlphaFoldDB" id="A0A379MTJ5"/>
<dbReference type="RefSeq" id="WP_084135245.1">
    <property type="nucleotide sequence ID" value="NZ_UGVL01000001.1"/>
</dbReference>
<dbReference type="Pfam" id="PF13201">
    <property type="entry name" value="PCMD"/>
    <property type="match status" value="1"/>
</dbReference>
<dbReference type="InterPro" id="IPR038653">
    <property type="entry name" value="Put_CMD_sf"/>
</dbReference>
<evidence type="ECO:0000313" key="3">
    <source>
        <dbReference type="EMBL" id="SUE34875.1"/>
    </source>
</evidence>
<evidence type="ECO:0000259" key="2">
    <source>
        <dbReference type="Pfam" id="PF13201"/>
    </source>
</evidence>
<dbReference type="Gene3D" id="2.60.120.890">
    <property type="entry name" value="BT2081, beta-jelly-roll domain"/>
    <property type="match status" value="1"/>
</dbReference>
<feature type="chain" id="PRO_5016706378" evidence="1">
    <location>
        <begin position="22"/>
        <end position="764"/>
    </location>
</feature>
<accession>A0A379MTJ5</accession>
<dbReference type="Proteomes" id="UP000255233">
    <property type="component" value="Unassembled WGS sequence"/>
</dbReference>
<organism evidence="3 4">
    <name type="scientific">Rikenella microfusus</name>
    <dbReference type="NCBI Taxonomy" id="28139"/>
    <lineage>
        <taxon>Bacteria</taxon>
        <taxon>Pseudomonadati</taxon>
        <taxon>Bacteroidota</taxon>
        <taxon>Bacteroidia</taxon>
        <taxon>Bacteroidales</taxon>
        <taxon>Rikenellaceae</taxon>
        <taxon>Rikenella</taxon>
    </lineage>
</organism>
<dbReference type="EMBL" id="UGVL01000001">
    <property type="protein sequence ID" value="SUE34875.1"/>
    <property type="molecule type" value="Genomic_DNA"/>
</dbReference>
<dbReference type="PROSITE" id="PS51257">
    <property type="entry name" value="PROKAR_LIPOPROTEIN"/>
    <property type="match status" value="1"/>
</dbReference>
<keyword evidence="4" id="KW-1185">Reference proteome</keyword>
<evidence type="ECO:0000313" key="4">
    <source>
        <dbReference type="Proteomes" id="UP000255233"/>
    </source>
</evidence>
<reference evidence="3 4" key="1">
    <citation type="submission" date="2018-06" db="EMBL/GenBank/DDBJ databases">
        <authorList>
            <consortium name="Pathogen Informatics"/>
            <person name="Doyle S."/>
        </authorList>
    </citation>
    <scope>NUCLEOTIDE SEQUENCE [LARGE SCALE GENOMIC DNA]</scope>
    <source>
        <strain evidence="3 4">NCTC11190</strain>
    </source>
</reference>
<keyword evidence="1" id="KW-0732">Signal</keyword>
<name>A0A379MTJ5_9BACT</name>
<proteinExistence type="predicted"/>
<dbReference type="STRING" id="880526.GCA_000427365_01706"/>
<dbReference type="InterPro" id="IPR025112">
    <property type="entry name" value="PCMD"/>
</dbReference>
<evidence type="ECO:0000256" key="1">
    <source>
        <dbReference type="SAM" id="SignalP"/>
    </source>
</evidence>
<gene>
    <name evidence="3" type="ORF">NCTC11190_02112</name>
</gene>
<sequence length="764" mass="83194">MKHLRYMTYAMGRIACLALLAGMVGCARSGLDSGEGTISFSFREDDAVTVKGAVRNDVGYTLDIVDQKGDTVAHYGDHRTVRTIKLREGVYTVHAKDNTEASETSLFGEPRYGGTETVTIEAGRNTPVLMVCKLLNVKVQVVEFAQEIRENFQEYSLVVKPTEDYAGRDTLTFTQTEVDAQQTGWIDQTEKGRFVLIFRAVNRQSPEKRQIYIRTITDAEPADFYRFTVKLNTAGDPSDGGAMFRLSVKTDTKEYEFPFGVKDQTRPVPTVTRADGGDIREPLMTNVDTRNGQIRLNVHADAGIQRLRVRHESADVLLKWGLPAQVTLGGDNDMATDEAQRGQLAGIMTWDEGSVVGETDTWLDFSGLMNTAQSGGELLPEGNYAVDVEVYDFDNQMVTQTVTLAVARDFATGGAMSGQLVNGMPGVGARYAYVTAKWMGDQTPTGLGFQYRELGAGDNAWKTVSVGEADIQEAEKSFRALLSGLAPETLYEFRPVGDDLTPGTTAAFATDALTGLPNLDFEGGSYGSFDGASDVYDPNIPGESRFWATGNPGGKYMGSMGLNKNVTLPVTGDEARTGTSLWMTSYTVSKMGVNSLASGTIYSGTFGPVSGIPTTSDDQRAFVHYGQPYTARPLGLKGWYKYIPQAIDTDIDNKYPGLIGQMDQCKIYISLEKWGSGVTKRPDKPTVVGYGELMSGATSGSADQNGYVPFEFKITYTSADVPDHIVMCATCSYLSDDFCGGAGSSLYIDDFELIWEPERLSAGR</sequence>
<dbReference type="GO" id="GO:0016787">
    <property type="term" value="F:hydrolase activity"/>
    <property type="evidence" value="ECO:0007669"/>
    <property type="project" value="UniProtKB-KW"/>
</dbReference>
<dbReference type="InterPro" id="IPR027840">
    <property type="entry name" value="DUF4493"/>
</dbReference>
<dbReference type="Pfam" id="PF14900">
    <property type="entry name" value="DUF4493"/>
    <property type="match status" value="1"/>
</dbReference>